<protein>
    <submittedName>
        <fullName evidence="2">Uncharacterized protein</fullName>
    </submittedName>
</protein>
<gene>
    <name evidence="2" type="ORF">EYC84_009666</name>
</gene>
<dbReference type="EMBL" id="VICG01000013">
    <property type="protein sequence ID" value="KAA8565847.1"/>
    <property type="molecule type" value="Genomic_DNA"/>
</dbReference>
<evidence type="ECO:0000313" key="3">
    <source>
        <dbReference type="Proteomes" id="UP000322873"/>
    </source>
</evidence>
<evidence type="ECO:0000256" key="1">
    <source>
        <dbReference type="SAM" id="MobiDB-lite"/>
    </source>
</evidence>
<keyword evidence="3" id="KW-1185">Reference proteome</keyword>
<reference evidence="2 3" key="1">
    <citation type="submission" date="2019-06" db="EMBL/GenBank/DDBJ databases">
        <title>Genome Sequence of the Brown Rot Fungal Pathogen Monilinia fructicola.</title>
        <authorList>
            <person name="De Miccolis Angelini R.M."/>
            <person name="Landi L."/>
            <person name="Abate D."/>
            <person name="Pollastro S."/>
            <person name="Romanazzi G."/>
            <person name="Faretra F."/>
        </authorList>
    </citation>
    <scope>NUCLEOTIDE SEQUENCE [LARGE SCALE GENOMIC DNA]</scope>
    <source>
        <strain evidence="2 3">Mfrc123</strain>
    </source>
</reference>
<dbReference type="AlphaFoldDB" id="A0A5M9JAP8"/>
<comment type="caution">
    <text evidence="2">The sequence shown here is derived from an EMBL/GenBank/DDBJ whole genome shotgun (WGS) entry which is preliminary data.</text>
</comment>
<feature type="region of interest" description="Disordered" evidence="1">
    <location>
        <begin position="39"/>
        <end position="61"/>
    </location>
</feature>
<dbReference type="Proteomes" id="UP000322873">
    <property type="component" value="Unassembled WGS sequence"/>
</dbReference>
<evidence type="ECO:0000313" key="2">
    <source>
        <dbReference type="EMBL" id="KAA8565847.1"/>
    </source>
</evidence>
<name>A0A5M9JAP8_MONFR</name>
<proteinExistence type="predicted"/>
<accession>A0A5M9JAP8</accession>
<organism evidence="2 3">
    <name type="scientific">Monilinia fructicola</name>
    <name type="common">Brown rot fungus</name>
    <name type="synonym">Ciboria fructicola</name>
    <dbReference type="NCBI Taxonomy" id="38448"/>
    <lineage>
        <taxon>Eukaryota</taxon>
        <taxon>Fungi</taxon>
        <taxon>Dikarya</taxon>
        <taxon>Ascomycota</taxon>
        <taxon>Pezizomycotina</taxon>
        <taxon>Leotiomycetes</taxon>
        <taxon>Helotiales</taxon>
        <taxon>Sclerotiniaceae</taxon>
        <taxon>Monilinia</taxon>
    </lineage>
</organism>
<sequence length="80" mass="8945">MLPTLQQVPQKRQTSLLKAPLLIEHNTYGRSIDNYNVSLPEPDHGQLESMKPHWPPEPQNSSTPYITLCTIILAAPAVSK</sequence>